<protein>
    <recommendedName>
        <fullName evidence="3">DJ-1/PfpI domain-containing protein</fullName>
    </recommendedName>
</protein>
<name>A0A3B0YGL5_9ZZZZ</name>
<dbReference type="SUPFAM" id="SSF52317">
    <property type="entry name" value="Class I glutamine amidotransferase-like"/>
    <property type="match status" value="1"/>
</dbReference>
<dbReference type="EMBL" id="UOFL01000067">
    <property type="protein sequence ID" value="VAW74797.1"/>
    <property type="molecule type" value="Genomic_DNA"/>
</dbReference>
<accession>A0A3B0YGL5</accession>
<keyword evidence="1" id="KW-1133">Transmembrane helix</keyword>
<evidence type="ECO:0000313" key="2">
    <source>
        <dbReference type="EMBL" id="VAW74797.1"/>
    </source>
</evidence>
<reference evidence="2" key="1">
    <citation type="submission" date="2018-06" db="EMBL/GenBank/DDBJ databases">
        <authorList>
            <person name="Zhirakovskaya E."/>
        </authorList>
    </citation>
    <scope>NUCLEOTIDE SEQUENCE</scope>
</reference>
<keyword evidence="1" id="KW-0812">Transmembrane</keyword>
<proteinExistence type="predicted"/>
<sequence>MKNSITLYILQYPDAMRSAITGIEDIFTIANHQAEQVLFTVKPLTSIVPKTKGEHKVIFIPPCLANELPSFSDPDTLALLNRWNSSGAVIVAACAGVFLACKFWIVRWKAGNNTLEIMPAFI</sequence>
<evidence type="ECO:0008006" key="3">
    <source>
        <dbReference type="Google" id="ProtNLM"/>
    </source>
</evidence>
<organism evidence="2">
    <name type="scientific">hydrothermal vent metagenome</name>
    <dbReference type="NCBI Taxonomy" id="652676"/>
    <lineage>
        <taxon>unclassified sequences</taxon>
        <taxon>metagenomes</taxon>
        <taxon>ecological metagenomes</taxon>
    </lineage>
</organism>
<dbReference type="AlphaFoldDB" id="A0A3B0YGL5"/>
<keyword evidence="1" id="KW-0472">Membrane</keyword>
<gene>
    <name evidence="2" type="ORF">MNBD_GAMMA12-3275</name>
</gene>
<evidence type="ECO:0000256" key="1">
    <source>
        <dbReference type="SAM" id="Phobius"/>
    </source>
</evidence>
<feature type="transmembrane region" description="Helical" evidence="1">
    <location>
        <begin position="83"/>
        <end position="105"/>
    </location>
</feature>
<dbReference type="Gene3D" id="3.40.50.880">
    <property type="match status" value="1"/>
</dbReference>
<dbReference type="InterPro" id="IPR029062">
    <property type="entry name" value="Class_I_gatase-like"/>
</dbReference>